<keyword evidence="3" id="KW-0479">Metal-binding</keyword>
<dbReference type="Pfam" id="PF03828">
    <property type="entry name" value="PAP_assoc"/>
    <property type="match status" value="1"/>
</dbReference>
<dbReference type="PANTHER" id="PTHR23092">
    <property type="entry name" value="POLY(A) RNA POLYMERASE"/>
    <property type="match status" value="1"/>
</dbReference>
<evidence type="ECO:0000256" key="1">
    <source>
        <dbReference type="ARBA" id="ARBA00008593"/>
    </source>
</evidence>
<feature type="compositionally biased region" description="Polar residues" evidence="5">
    <location>
        <begin position="1"/>
        <end position="11"/>
    </location>
</feature>
<comment type="similarity">
    <text evidence="1">Belongs to the DNA polymerase type-B-like family.</text>
</comment>
<evidence type="ECO:0000313" key="8">
    <source>
        <dbReference type="EMBL" id="KAF8479325.1"/>
    </source>
</evidence>
<dbReference type="InterPro" id="IPR045862">
    <property type="entry name" value="Trf4-like"/>
</dbReference>
<sequence>MPLNGSSSSQLDSKDEISTRHNEDRERGTLDAPAGPSNPSAAASPATKLKRRGKGTGSGPATPLPQEKQKSPVAFEESSFEKNSDFIAFRLEDGPELHDHPHKEYKEEPRERDWDKGKGRAHERDGMAGRKRKADLDRNDGYNNKKERLDAASRKAPWVTDVDWEGSANVSELLHREVEAFVKYISPTREEDEVRSLAVILISQAISKRFPDAKVFAFGSYETKLYLPLGDIDLVIVSPSMAYSDRITVLHALANTLKRAGITDKVTIIAKAKVPIVKFVTTHGYFPVDISVNQENGVEAGKVVSGFLSEIPALRALVFIAKAFLSQRSMNEVFSGGLGSYSIVCLAVSFLQMHPKIRRGEIDPSRNLGVLVMEFFEFYGLYFNYHEVGISLRDGGTYFNKARRGWMDYRQSLLSIEDPADATNDISKGSYNIARVRQTFAGAYGIMTAAAYMKASILNSRRSGRSANLRGYAEPADLSILSSVLGVTQETINRRRIVQEVYDKKVLHRLVGVPPKTTVMQDDPQLSGIAHSNGGGASTVQSAWEPAERSPETDDEGHTRKRRSSTTASREVIDVDAEKSRYQITRGKRRRTKEVIDAETVFTTDDGSEGEVIVVESSEEGAGSDGEEEEEQKGGRVKINRKRAFWASKAGTAAGLGT</sequence>
<evidence type="ECO:0000313" key="9">
    <source>
        <dbReference type="Proteomes" id="UP000759537"/>
    </source>
</evidence>
<reference evidence="8" key="1">
    <citation type="submission" date="2019-10" db="EMBL/GenBank/DDBJ databases">
        <authorList>
            <consortium name="DOE Joint Genome Institute"/>
            <person name="Kuo A."/>
            <person name="Miyauchi S."/>
            <person name="Kiss E."/>
            <person name="Drula E."/>
            <person name="Kohler A."/>
            <person name="Sanchez-Garcia M."/>
            <person name="Andreopoulos B."/>
            <person name="Barry K.W."/>
            <person name="Bonito G."/>
            <person name="Buee M."/>
            <person name="Carver A."/>
            <person name="Chen C."/>
            <person name="Cichocki N."/>
            <person name="Clum A."/>
            <person name="Culley D."/>
            <person name="Crous P.W."/>
            <person name="Fauchery L."/>
            <person name="Girlanda M."/>
            <person name="Hayes R."/>
            <person name="Keri Z."/>
            <person name="LaButti K."/>
            <person name="Lipzen A."/>
            <person name="Lombard V."/>
            <person name="Magnuson J."/>
            <person name="Maillard F."/>
            <person name="Morin E."/>
            <person name="Murat C."/>
            <person name="Nolan M."/>
            <person name="Ohm R."/>
            <person name="Pangilinan J."/>
            <person name="Pereira M."/>
            <person name="Perotto S."/>
            <person name="Peter M."/>
            <person name="Riley R."/>
            <person name="Sitrit Y."/>
            <person name="Stielow B."/>
            <person name="Szollosi G."/>
            <person name="Zifcakova L."/>
            <person name="Stursova M."/>
            <person name="Spatafora J.W."/>
            <person name="Tedersoo L."/>
            <person name="Vaario L.-M."/>
            <person name="Yamada A."/>
            <person name="Yan M."/>
            <person name="Wang P."/>
            <person name="Xu J."/>
            <person name="Bruns T."/>
            <person name="Baldrian P."/>
            <person name="Vilgalys R."/>
            <person name="Henrissat B."/>
            <person name="Grigoriev I.V."/>
            <person name="Hibbett D."/>
            <person name="Nagy L.G."/>
            <person name="Martin F.M."/>
        </authorList>
    </citation>
    <scope>NUCLEOTIDE SEQUENCE</scope>
    <source>
        <strain evidence="8">Prilba</strain>
    </source>
</reference>
<dbReference type="GO" id="GO:0043634">
    <property type="term" value="P:polyadenylation-dependent ncRNA catabolic process"/>
    <property type="evidence" value="ECO:0007669"/>
    <property type="project" value="TreeGrafter"/>
</dbReference>
<dbReference type="Proteomes" id="UP000759537">
    <property type="component" value="Unassembled WGS sequence"/>
</dbReference>
<reference evidence="8" key="2">
    <citation type="journal article" date="2020" name="Nat. Commun.">
        <title>Large-scale genome sequencing of mycorrhizal fungi provides insights into the early evolution of symbiotic traits.</title>
        <authorList>
            <person name="Miyauchi S."/>
            <person name="Kiss E."/>
            <person name="Kuo A."/>
            <person name="Drula E."/>
            <person name="Kohler A."/>
            <person name="Sanchez-Garcia M."/>
            <person name="Morin E."/>
            <person name="Andreopoulos B."/>
            <person name="Barry K.W."/>
            <person name="Bonito G."/>
            <person name="Buee M."/>
            <person name="Carver A."/>
            <person name="Chen C."/>
            <person name="Cichocki N."/>
            <person name="Clum A."/>
            <person name="Culley D."/>
            <person name="Crous P.W."/>
            <person name="Fauchery L."/>
            <person name="Girlanda M."/>
            <person name="Hayes R.D."/>
            <person name="Keri Z."/>
            <person name="LaButti K."/>
            <person name="Lipzen A."/>
            <person name="Lombard V."/>
            <person name="Magnuson J."/>
            <person name="Maillard F."/>
            <person name="Murat C."/>
            <person name="Nolan M."/>
            <person name="Ohm R.A."/>
            <person name="Pangilinan J."/>
            <person name="Pereira M.F."/>
            <person name="Perotto S."/>
            <person name="Peter M."/>
            <person name="Pfister S."/>
            <person name="Riley R."/>
            <person name="Sitrit Y."/>
            <person name="Stielow J.B."/>
            <person name="Szollosi G."/>
            <person name="Zifcakova L."/>
            <person name="Stursova M."/>
            <person name="Spatafora J.W."/>
            <person name="Tedersoo L."/>
            <person name="Vaario L.M."/>
            <person name="Yamada A."/>
            <person name="Yan M."/>
            <person name="Wang P."/>
            <person name="Xu J."/>
            <person name="Bruns T."/>
            <person name="Baldrian P."/>
            <person name="Vilgalys R."/>
            <person name="Dunand C."/>
            <person name="Henrissat B."/>
            <person name="Grigoriev I.V."/>
            <person name="Hibbett D."/>
            <person name="Nagy L.G."/>
            <person name="Martin F.M."/>
        </authorList>
    </citation>
    <scope>NUCLEOTIDE SEQUENCE</scope>
    <source>
        <strain evidence="8">Prilba</strain>
    </source>
</reference>
<evidence type="ECO:0000259" key="6">
    <source>
        <dbReference type="Pfam" id="PF03828"/>
    </source>
</evidence>
<organism evidence="8 9">
    <name type="scientific">Russula ochroleuca</name>
    <dbReference type="NCBI Taxonomy" id="152965"/>
    <lineage>
        <taxon>Eukaryota</taxon>
        <taxon>Fungi</taxon>
        <taxon>Dikarya</taxon>
        <taxon>Basidiomycota</taxon>
        <taxon>Agaricomycotina</taxon>
        <taxon>Agaricomycetes</taxon>
        <taxon>Russulales</taxon>
        <taxon>Russulaceae</taxon>
        <taxon>Russula</taxon>
    </lineage>
</organism>
<keyword evidence="4" id="KW-0460">Magnesium</keyword>
<dbReference type="InterPro" id="IPR043519">
    <property type="entry name" value="NT_sf"/>
</dbReference>
<dbReference type="EMBL" id="WHVB01000010">
    <property type="protein sequence ID" value="KAF8479325.1"/>
    <property type="molecule type" value="Genomic_DNA"/>
</dbReference>
<feature type="compositionally biased region" description="Basic and acidic residues" evidence="5">
    <location>
        <begin position="12"/>
        <end position="29"/>
    </location>
</feature>
<dbReference type="SUPFAM" id="SSF81631">
    <property type="entry name" value="PAP/OAS1 substrate-binding domain"/>
    <property type="match status" value="1"/>
</dbReference>
<dbReference type="SUPFAM" id="SSF81301">
    <property type="entry name" value="Nucleotidyltransferase"/>
    <property type="match status" value="1"/>
</dbReference>
<dbReference type="GO" id="GO:0005730">
    <property type="term" value="C:nucleolus"/>
    <property type="evidence" value="ECO:0007669"/>
    <property type="project" value="TreeGrafter"/>
</dbReference>
<dbReference type="GO" id="GO:0031499">
    <property type="term" value="C:TRAMP complex"/>
    <property type="evidence" value="ECO:0007669"/>
    <property type="project" value="TreeGrafter"/>
</dbReference>
<dbReference type="FunFam" id="1.10.1410.10:FF:000003">
    <property type="entry name" value="non-canonical poly(A) RNA polymerase PAPD7"/>
    <property type="match status" value="1"/>
</dbReference>
<feature type="region of interest" description="Disordered" evidence="5">
    <location>
        <begin position="1"/>
        <end position="143"/>
    </location>
</feature>
<accession>A0A9P5MV86</accession>
<dbReference type="PANTHER" id="PTHR23092:SF15">
    <property type="entry name" value="INACTIVE NON-CANONICAL POLY(A) RNA POLYMERASE PROTEIN TRF4-2-RELATED"/>
    <property type="match status" value="1"/>
</dbReference>
<evidence type="ECO:0000256" key="3">
    <source>
        <dbReference type="ARBA" id="ARBA00022723"/>
    </source>
</evidence>
<dbReference type="CDD" id="cd05402">
    <property type="entry name" value="NT_PAP_TUTase"/>
    <property type="match status" value="1"/>
</dbReference>
<evidence type="ECO:0000256" key="4">
    <source>
        <dbReference type="ARBA" id="ARBA00022842"/>
    </source>
</evidence>
<evidence type="ECO:0000256" key="5">
    <source>
        <dbReference type="SAM" id="MobiDB-lite"/>
    </source>
</evidence>
<dbReference type="GO" id="GO:0031123">
    <property type="term" value="P:RNA 3'-end processing"/>
    <property type="evidence" value="ECO:0007669"/>
    <property type="project" value="TreeGrafter"/>
</dbReference>
<comment type="caution">
    <text evidence="8">The sequence shown here is derived from an EMBL/GenBank/DDBJ whole genome shotgun (WGS) entry which is preliminary data.</text>
</comment>
<feature type="compositionally biased region" description="Basic and acidic residues" evidence="5">
    <location>
        <begin position="546"/>
        <end position="558"/>
    </location>
</feature>
<evidence type="ECO:0000256" key="2">
    <source>
        <dbReference type="ARBA" id="ARBA00012388"/>
    </source>
</evidence>
<dbReference type="EC" id="2.7.7.19" evidence="2"/>
<keyword evidence="9" id="KW-1185">Reference proteome</keyword>
<dbReference type="GO" id="GO:0046872">
    <property type="term" value="F:metal ion binding"/>
    <property type="evidence" value="ECO:0007669"/>
    <property type="project" value="UniProtKB-KW"/>
</dbReference>
<dbReference type="InterPro" id="IPR002058">
    <property type="entry name" value="PAP_assoc"/>
</dbReference>
<gene>
    <name evidence="8" type="ORF">DFH94DRAFT_50193</name>
</gene>
<feature type="region of interest" description="Disordered" evidence="5">
    <location>
        <begin position="616"/>
        <end position="637"/>
    </location>
</feature>
<feature type="domain" description="Poly(A) RNA polymerase mitochondrial-like central palm" evidence="7">
    <location>
        <begin position="174"/>
        <end position="304"/>
    </location>
</feature>
<feature type="compositionally biased region" description="Basic and acidic residues" evidence="5">
    <location>
        <begin position="79"/>
        <end position="143"/>
    </location>
</feature>
<dbReference type="GO" id="GO:0003729">
    <property type="term" value="F:mRNA binding"/>
    <property type="evidence" value="ECO:0007669"/>
    <property type="project" value="TreeGrafter"/>
</dbReference>
<dbReference type="GO" id="GO:1990817">
    <property type="term" value="F:poly(A) RNA polymerase activity"/>
    <property type="evidence" value="ECO:0007669"/>
    <property type="project" value="UniProtKB-EC"/>
</dbReference>
<name>A0A9P5MV86_9AGAM</name>
<dbReference type="Pfam" id="PF22600">
    <property type="entry name" value="MTPAP-like_central"/>
    <property type="match status" value="1"/>
</dbReference>
<dbReference type="Gene3D" id="1.10.1410.10">
    <property type="match status" value="1"/>
</dbReference>
<dbReference type="AlphaFoldDB" id="A0A9P5MV86"/>
<feature type="region of interest" description="Disordered" evidence="5">
    <location>
        <begin position="518"/>
        <end position="571"/>
    </location>
</feature>
<dbReference type="Gene3D" id="3.30.460.10">
    <property type="entry name" value="Beta Polymerase, domain 2"/>
    <property type="match status" value="1"/>
</dbReference>
<dbReference type="GO" id="GO:0010605">
    <property type="term" value="P:negative regulation of macromolecule metabolic process"/>
    <property type="evidence" value="ECO:0007669"/>
    <property type="project" value="UniProtKB-ARBA"/>
</dbReference>
<proteinExistence type="inferred from homology"/>
<dbReference type="OrthoDB" id="273917at2759"/>
<feature type="domain" description="PAP-associated" evidence="6">
    <location>
        <begin position="367"/>
        <end position="424"/>
    </location>
</feature>
<feature type="compositionally biased region" description="Low complexity" evidence="5">
    <location>
        <begin position="32"/>
        <end position="46"/>
    </location>
</feature>
<dbReference type="InterPro" id="IPR054708">
    <property type="entry name" value="MTPAP-like_central"/>
</dbReference>
<evidence type="ECO:0000259" key="7">
    <source>
        <dbReference type="Pfam" id="PF22600"/>
    </source>
</evidence>
<protein>
    <recommendedName>
        <fullName evidence="2">polynucleotide adenylyltransferase</fullName>
        <ecNumber evidence="2">2.7.7.19</ecNumber>
    </recommendedName>
</protein>